<evidence type="ECO:0000256" key="2">
    <source>
        <dbReference type="ARBA" id="ARBA00023125"/>
    </source>
</evidence>
<dbReference type="PROSITE" id="PS50932">
    <property type="entry name" value="HTH_LACI_2"/>
    <property type="match status" value="1"/>
</dbReference>
<dbReference type="CDD" id="cd01392">
    <property type="entry name" value="HTH_LacI"/>
    <property type="match status" value="1"/>
</dbReference>
<reference evidence="6" key="1">
    <citation type="submission" date="2017-09" db="EMBL/GenBank/DDBJ databases">
        <authorList>
            <person name="Varghese N."/>
            <person name="Submissions S."/>
        </authorList>
    </citation>
    <scope>NUCLEOTIDE SEQUENCE [LARGE SCALE GENOMIC DNA]</scope>
    <source>
        <strain evidence="6">DSM 29961</strain>
    </source>
</reference>
<evidence type="ECO:0000259" key="4">
    <source>
        <dbReference type="PROSITE" id="PS50932"/>
    </source>
</evidence>
<accession>A0A286GBE7</accession>
<dbReference type="Pfam" id="PF00356">
    <property type="entry name" value="LacI"/>
    <property type="match status" value="1"/>
</dbReference>
<dbReference type="PANTHER" id="PTHR30146">
    <property type="entry name" value="LACI-RELATED TRANSCRIPTIONAL REPRESSOR"/>
    <property type="match status" value="1"/>
</dbReference>
<dbReference type="SUPFAM" id="SSF53822">
    <property type="entry name" value="Periplasmic binding protein-like I"/>
    <property type="match status" value="1"/>
</dbReference>
<keyword evidence="3" id="KW-0804">Transcription</keyword>
<feature type="domain" description="HTH lacI-type" evidence="4">
    <location>
        <begin position="54"/>
        <end position="108"/>
    </location>
</feature>
<keyword evidence="2" id="KW-0238">DNA-binding</keyword>
<dbReference type="SUPFAM" id="SSF47413">
    <property type="entry name" value="lambda repressor-like DNA-binding domains"/>
    <property type="match status" value="1"/>
</dbReference>
<dbReference type="InterPro" id="IPR001761">
    <property type="entry name" value="Peripla_BP/Lac1_sug-bd_dom"/>
</dbReference>
<dbReference type="SMART" id="SM00354">
    <property type="entry name" value="HTH_LACI"/>
    <property type="match status" value="1"/>
</dbReference>
<evidence type="ECO:0000313" key="6">
    <source>
        <dbReference type="Proteomes" id="UP000219452"/>
    </source>
</evidence>
<sequence>MKHCFQLHDRLWVSAGSRMRERSCNGGGGASRNSVIVLRVVPNVLTPFMKRHQVTIIDIARQLNLSKSTVSRALTGHASVKEETRQAVLTLARALDYQRNMLAINLSSSQSKTIGIIVPEFVTSFFPVVIMGAQEIADQAGYTVLICQSNESYETEVANARAMLANRVDGVLVSLTRETRNFDHLAVFQRKAIPLVFFNRICYDIDVPKVVVDDYEGAFKATEHLIQVGKRRIAHLAGPMSLYISRKRLEGYKDALRKHNLPIIDDLIISYDLNLDRAKIYVNYLLDLPEPPDALFAVNDPTALEALKIIKAQGLSVPDQIAVVGFSNDYGSSLIEPGLTTIAQPTRDIGRVAAQLLLEQIDSETTSWKPITRVLKTELIVRGSTVKP</sequence>
<evidence type="ECO:0000256" key="3">
    <source>
        <dbReference type="ARBA" id="ARBA00023163"/>
    </source>
</evidence>
<dbReference type="Gene3D" id="3.40.50.2300">
    <property type="match status" value="2"/>
</dbReference>
<dbReference type="InterPro" id="IPR028082">
    <property type="entry name" value="Peripla_BP_I"/>
</dbReference>
<gene>
    <name evidence="5" type="ORF">SAMN06269250_4227</name>
</gene>
<dbReference type="AlphaFoldDB" id="A0A286GBE7"/>
<dbReference type="CDD" id="cd06267">
    <property type="entry name" value="PBP1_LacI_sugar_binding-like"/>
    <property type="match status" value="1"/>
</dbReference>
<organism evidence="5 6">
    <name type="scientific">Spirosoma fluviale</name>
    <dbReference type="NCBI Taxonomy" id="1597977"/>
    <lineage>
        <taxon>Bacteria</taxon>
        <taxon>Pseudomonadati</taxon>
        <taxon>Bacteroidota</taxon>
        <taxon>Cytophagia</taxon>
        <taxon>Cytophagales</taxon>
        <taxon>Cytophagaceae</taxon>
        <taxon>Spirosoma</taxon>
    </lineage>
</organism>
<dbReference type="PANTHER" id="PTHR30146:SF109">
    <property type="entry name" value="HTH-TYPE TRANSCRIPTIONAL REGULATOR GALS"/>
    <property type="match status" value="1"/>
</dbReference>
<dbReference type="GO" id="GO:0000976">
    <property type="term" value="F:transcription cis-regulatory region binding"/>
    <property type="evidence" value="ECO:0007669"/>
    <property type="project" value="TreeGrafter"/>
</dbReference>
<dbReference type="Proteomes" id="UP000219452">
    <property type="component" value="Unassembled WGS sequence"/>
</dbReference>
<dbReference type="EMBL" id="OCNH01000003">
    <property type="protein sequence ID" value="SOD92855.1"/>
    <property type="molecule type" value="Genomic_DNA"/>
</dbReference>
<protein>
    <submittedName>
        <fullName evidence="5">Transcriptional regulator, LacI family</fullName>
    </submittedName>
</protein>
<dbReference type="InterPro" id="IPR010982">
    <property type="entry name" value="Lambda_DNA-bd_dom_sf"/>
</dbReference>
<name>A0A286GBE7_9BACT</name>
<evidence type="ECO:0000256" key="1">
    <source>
        <dbReference type="ARBA" id="ARBA00023015"/>
    </source>
</evidence>
<evidence type="ECO:0000313" key="5">
    <source>
        <dbReference type="EMBL" id="SOD92855.1"/>
    </source>
</evidence>
<dbReference type="Pfam" id="PF00532">
    <property type="entry name" value="Peripla_BP_1"/>
    <property type="match status" value="1"/>
</dbReference>
<dbReference type="Gene3D" id="1.10.260.40">
    <property type="entry name" value="lambda repressor-like DNA-binding domains"/>
    <property type="match status" value="1"/>
</dbReference>
<dbReference type="GO" id="GO:0003700">
    <property type="term" value="F:DNA-binding transcription factor activity"/>
    <property type="evidence" value="ECO:0007669"/>
    <property type="project" value="TreeGrafter"/>
</dbReference>
<proteinExistence type="predicted"/>
<dbReference type="InterPro" id="IPR000843">
    <property type="entry name" value="HTH_LacI"/>
</dbReference>
<keyword evidence="1" id="KW-0805">Transcription regulation</keyword>
<keyword evidence="6" id="KW-1185">Reference proteome</keyword>